<sequence>MAASGPPRDSLKEMLQSAVHSIQWTYSIFWQLCPQQGVLVWGDGYYNGSIKTRKTVQSIEVSTEEAALSRSDQLRELYDSLVAGDHLVTENQQAATIRRPSMALSPEDLTESEWFYLMCVSFSFLPGAGLVGEAYTKQRHIWLTGANQVDSKVFTRAILAKSSNIQTVLCIPLLNGVIELGTTDKVEEAIELVQHVKLFFMAGNDKPILIPPKPALSAHSSNTTVSSNQMTTTIKPLDNTYSMDKDDESEEDEEDEEEYEEAEEENVSGIVADTCHYSDFQKPSRDKTGMDAIMEANELLPLDMSEDIRFGSLNDDPNHLDSHFNLLATSHDDSYRAESIPKWSDNLGFNEPSSIQLQVSGELSQGEDTHYSYTVLTLLNNQLTQRSNFRTPSHQNSIQSAFATWTPNHHFAAKTTKTSQRILKYMLCTVPYLHSTVSPGDTSTVGGAASRHEEVSTNHVMAERRRREKLNERFITLRSLVPLVTKMDKASILGDTIEYVKHLRKKVAELEARGRLPEKRKIRVVEGGGTAVEVSIIESDALVEIECVYREGLLLDVMKKLREFGIEIVTVQSCVDGGICTAEMRAKVKVKGIRGKKISIMQVKKGINQIISP</sequence>
<dbReference type="PANTHER" id="PTHR46266:SF4">
    <property type="entry name" value="TRANSCRIPTION FACTOR TT8"/>
    <property type="match status" value="1"/>
</dbReference>
<organism evidence="8">
    <name type="scientific">Chrysanthemum morifolium</name>
    <name type="common">Florist's daisy</name>
    <name type="synonym">Dendranthema grandiflorum</name>
    <dbReference type="NCBI Taxonomy" id="41568"/>
    <lineage>
        <taxon>Eukaryota</taxon>
        <taxon>Viridiplantae</taxon>
        <taxon>Streptophyta</taxon>
        <taxon>Embryophyta</taxon>
        <taxon>Tracheophyta</taxon>
        <taxon>Spermatophyta</taxon>
        <taxon>Magnoliopsida</taxon>
        <taxon>eudicotyledons</taxon>
        <taxon>Gunneridae</taxon>
        <taxon>Pentapetalae</taxon>
        <taxon>asterids</taxon>
        <taxon>campanulids</taxon>
        <taxon>Asterales</taxon>
        <taxon>Asteraceae</taxon>
        <taxon>Asteroideae</taxon>
        <taxon>Anthemideae</taxon>
        <taxon>Artemisiinae</taxon>
        <taxon>Chrysanthemum</taxon>
    </lineage>
</organism>
<dbReference type="Gene3D" id="4.10.280.10">
    <property type="entry name" value="Helix-loop-helix DNA-binding domain"/>
    <property type="match status" value="1"/>
</dbReference>
<dbReference type="Pfam" id="PF00010">
    <property type="entry name" value="HLH"/>
    <property type="match status" value="1"/>
</dbReference>
<evidence type="ECO:0000256" key="6">
    <source>
        <dbReference type="SAM" id="MobiDB-lite"/>
    </source>
</evidence>
<evidence type="ECO:0000256" key="1">
    <source>
        <dbReference type="ARBA" id="ARBA00004123"/>
    </source>
</evidence>
<dbReference type="EMBL" id="KT724056">
    <property type="protein sequence ID" value="ALR72603.1"/>
    <property type="molecule type" value="mRNA"/>
</dbReference>
<dbReference type="Pfam" id="PF14215">
    <property type="entry name" value="bHLH-MYC_N"/>
    <property type="match status" value="1"/>
</dbReference>
<reference evidence="8" key="2">
    <citation type="submission" date="2015-09" db="EMBL/GenBank/DDBJ databases">
        <authorList>
            <person name="Jackson K.R."/>
            <person name="Lunt B.L."/>
            <person name="Fisher J.N.B."/>
            <person name="Gardner A.V."/>
            <person name="Bailey M.E."/>
            <person name="Deus L.M."/>
            <person name="Earl A.S."/>
            <person name="Gibby P.D."/>
            <person name="Hartmann K.A."/>
            <person name="Liu J.E."/>
            <person name="Manci A.M."/>
            <person name="Nielsen D.A."/>
            <person name="Solomon M.B."/>
            <person name="Breakwell D.P."/>
            <person name="Burnett S.H."/>
            <person name="Grose J.H."/>
        </authorList>
    </citation>
    <scope>NUCLEOTIDE SEQUENCE</scope>
</reference>
<keyword evidence="5" id="KW-0539">Nucleus</keyword>
<evidence type="ECO:0000313" key="8">
    <source>
        <dbReference type="EMBL" id="ALR72603.1"/>
    </source>
</evidence>
<dbReference type="InterPro" id="IPR036638">
    <property type="entry name" value="HLH_DNA-bd_sf"/>
</dbReference>
<dbReference type="GO" id="GO:0046983">
    <property type="term" value="F:protein dimerization activity"/>
    <property type="evidence" value="ECO:0007669"/>
    <property type="project" value="InterPro"/>
</dbReference>
<proteinExistence type="evidence at transcript level"/>
<feature type="compositionally biased region" description="Polar residues" evidence="6">
    <location>
        <begin position="218"/>
        <end position="242"/>
    </location>
</feature>
<feature type="region of interest" description="Disordered" evidence="6">
    <location>
        <begin position="440"/>
        <end position="461"/>
    </location>
</feature>
<dbReference type="GO" id="GO:0005634">
    <property type="term" value="C:nucleus"/>
    <property type="evidence" value="ECO:0007669"/>
    <property type="project" value="UniProtKB-SubCell"/>
</dbReference>
<dbReference type="PANTHER" id="PTHR46266">
    <property type="entry name" value="TRANSCRIPTION FACTOR TT8"/>
    <property type="match status" value="1"/>
</dbReference>
<feature type="domain" description="BHLH" evidence="7">
    <location>
        <begin position="454"/>
        <end position="503"/>
    </location>
</feature>
<name>A0A0S3J3I7_CHRMO</name>
<feature type="compositionally biased region" description="Basic and acidic residues" evidence="6">
    <location>
        <begin position="450"/>
        <end position="461"/>
    </location>
</feature>
<keyword evidence="3" id="KW-0010">Activator</keyword>
<feature type="compositionally biased region" description="Acidic residues" evidence="6">
    <location>
        <begin position="245"/>
        <end position="266"/>
    </location>
</feature>
<dbReference type="PROSITE" id="PS50888">
    <property type="entry name" value="BHLH"/>
    <property type="match status" value="1"/>
</dbReference>
<dbReference type="GO" id="GO:0080090">
    <property type="term" value="P:regulation of primary metabolic process"/>
    <property type="evidence" value="ECO:0007669"/>
    <property type="project" value="UniProtKB-ARBA"/>
</dbReference>
<dbReference type="Pfam" id="PF22754">
    <property type="entry name" value="bHLH-TF_ACT-like_plant"/>
    <property type="match status" value="1"/>
</dbReference>
<dbReference type="InterPro" id="IPR025610">
    <property type="entry name" value="MYC/MYB_N"/>
</dbReference>
<dbReference type="InterPro" id="IPR011598">
    <property type="entry name" value="bHLH_dom"/>
</dbReference>
<dbReference type="AlphaFoldDB" id="A0A0S3J3I7"/>
<reference evidence="8" key="1">
    <citation type="journal article" date="2015" name="PLoS ONE">
        <title>A Novel bHLH Transcription Factor Involved in Regulating Anthocyanin Biosynthesis in Chrysanthemums (Chrysanthemum morifolium Ramat.).</title>
        <authorList>
            <person name="Xiang L.L."/>
            <person name="Liu X.F."/>
            <person name="Li X."/>
            <person name="Yin X.R."/>
            <person name="Grierson D."/>
            <person name="Li F."/>
            <person name="Chen K.S."/>
        </authorList>
    </citation>
    <scope>NUCLEOTIDE SEQUENCE</scope>
</reference>
<keyword evidence="2" id="KW-0805">Transcription regulation</keyword>
<evidence type="ECO:0000259" key="7">
    <source>
        <dbReference type="PROSITE" id="PS50888"/>
    </source>
</evidence>
<evidence type="ECO:0000256" key="4">
    <source>
        <dbReference type="ARBA" id="ARBA00023163"/>
    </source>
</evidence>
<feature type="region of interest" description="Disordered" evidence="6">
    <location>
        <begin position="213"/>
        <end position="267"/>
    </location>
</feature>
<evidence type="ECO:0000256" key="5">
    <source>
        <dbReference type="ARBA" id="ARBA00023242"/>
    </source>
</evidence>
<evidence type="ECO:0000256" key="2">
    <source>
        <dbReference type="ARBA" id="ARBA00023015"/>
    </source>
</evidence>
<comment type="subcellular location">
    <subcellularLocation>
        <location evidence="1">Nucleus</location>
    </subcellularLocation>
</comment>
<dbReference type="SUPFAM" id="SSF47459">
    <property type="entry name" value="HLH, helix-loop-helix DNA-binding domain"/>
    <property type="match status" value="1"/>
</dbReference>
<dbReference type="InterPro" id="IPR054502">
    <property type="entry name" value="bHLH-TF_ACT-like_plant"/>
</dbReference>
<protein>
    <submittedName>
        <fullName evidence="8">BHLH transcription factor 2</fullName>
    </submittedName>
</protein>
<dbReference type="SMART" id="SM00353">
    <property type="entry name" value="HLH"/>
    <property type="match status" value="1"/>
</dbReference>
<keyword evidence="4" id="KW-0804">Transcription</keyword>
<evidence type="ECO:0000256" key="3">
    <source>
        <dbReference type="ARBA" id="ARBA00023159"/>
    </source>
</evidence>
<accession>A0A0S3J3I7</accession>